<evidence type="ECO:0000256" key="2">
    <source>
        <dbReference type="SAM" id="SignalP"/>
    </source>
</evidence>
<dbReference type="SUPFAM" id="SSF111369">
    <property type="entry name" value="HlyD-like secretion proteins"/>
    <property type="match status" value="1"/>
</dbReference>
<feature type="domain" description="CzcB-like barrel-sandwich hybrid" evidence="3">
    <location>
        <begin position="71"/>
        <end position="188"/>
    </location>
</feature>
<proteinExistence type="inferred from homology"/>
<evidence type="ECO:0000256" key="1">
    <source>
        <dbReference type="ARBA" id="ARBA00009477"/>
    </source>
</evidence>
<sequence>MKTTLYLFGILSVCTVFLAACGHSDTKSAIVVPDTIPVTLMAMENTLANNQVQATGVFTTDDETLLGFKNGGVINKIYVKEGDAVRKGQLLATVNRNEVDAKGAQAKLGVEKAQRDYDRVRKLYLDSVATLEQMQNAKTALDFAKQDLNTVGYNQAYSQIHASVSGYVLAKLANEGQVVGPGTPVLQINGASNANWMLKVGVSDRQWNQIQNGDLATIQSDGLNAAVEAYVFKKSEGLDPQSGTFSIFLKLKDKPENKLASGMFGKATIQTKVNKSEFIKLPYESLLDANANEGYIFITEDGKTAKKVKVQVKAIEHNDVLIEANLPQSQGIIVSGSPYLMDGSFIKITK</sequence>
<evidence type="ECO:0000313" key="5">
    <source>
        <dbReference type="Proteomes" id="UP000616201"/>
    </source>
</evidence>
<dbReference type="PROSITE" id="PS51257">
    <property type="entry name" value="PROKAR_LIPOPROTEIN"/>
    <property type="match status" value="1"/>
</dbReference>
<dbReference type="RefSeq" id="WP_196936443.1">
    <property type="nucleotide sequence ID" value="NZ_MU158698.1"/>
</dbReference>
<organism evidence="4 5">
    <name type="scientific">Sphingobacterium hungaricum</name>
    <dbReference type="NCBI Taxonomy" id="2082723"/>
    <lineage>
        <taxon>Bacteria</taxon>
        <taxon>Pseudomonadati</taxon>
        <taxon>Bacteroidota</taxon>
        <taxon>Sphingobacteriia</taxon>
        <taxon>Sphingobacteriales</taxon>
        <taxon>Sphingobacteriaceae</taxon>
        <taxon>Sphingobacterium</taxon>
    </lineage>
</organism>
<accession>A0A928V091</accession>
<gene>
    <name evidence="4" type="ORF">C4F49_11505</name>
</gene>
<evidence type="ECO:0000313" key="4">
    <source>
        <dbReference type="EMBL" id="MBE8714309.1"/>
    </source>
</evidence>
<dbReference type="Gene3D" id="2.40.30.170">
    <property type="match status" value="1"/>
</dbReference>
<dbReference type="Gene3D" id="2.40.50.100">
    <property type="match status" value="1"/>
</dbReference>
<dbReference type="AlphaFoldDB" id="A0A928V091"/>
<feature type="chain" id="PRO_5037473992" evidence="2">
    <location>
        <begin position="20"/>
        <end position="350"/>
    </location>
</feature>
<name>A0A928V091_9SPHI</name>
<dbReference type="GO" id="GO:1990281">
    <property type="term" value="C:efflux pump complex"/>
    <property type="evidence" value="ECO:0007669"/>
    <property type="project" value="TreeGrafter"/>
</dbReference>
<dbReference type="Proteomes" id="UP000616201">
    <property type="component" value="Unassembled WGS sequence"/>
</dbReference>
<dbReference type="InterPro" id="IPR006143">
    <property type="entry name" value="RND_pump_MFP"/>
</dbReference>
<dbReference type="EMBL" id="PRDK01000006">
    <property type="protein sequence ID" value="MBE8714309.1"/>
    <property type="molecule type" value="Genomic_DNA"/>
</dbReference>
<comment type="similarity">
    <text evidence="1">Belongs to the membrane fusion protein (MFP) (TC 8.A.1) family.</text>
</comment>
<feature type="signal peptide" evidence="2">
    <location>
        <begin position="1"/>
        <end position="19"/>
    </location>
</feature>
<keyword evidence="2" id="KW-0732">Signal</keyword>
<dbReference type="NCBIfam" id="TIGR01730">
    <property type="entry name" value="RND_mfp"/>
    <property type="match status" value="1"/>
</dbReference>
<comment type="caution">
    <text evidence="4">The sequence shown here is derived from an EMBL/GenBank/DDBJ whole genome shotgun (WGS) entry which is preliminary data.</text>
</comment>
<reference evidence="4" key="1">
    <citation type="submission" date="2018-02" db="EMBL/GenBank/DDBJ databases">
        <authorList>
            <person name="Vasarhelyi B.M."/>
            <person name="Deshmukh S."/>
            <person name="Balint B."/>
            <person name="Kukolya J."/>
        </authorList>
    </citation>
    <scope>NUCLEOTIDE SEQUENCE</scope>
    <source>
        <strain evidence="4">KB22</strain>
    </source>
</reference>
<dbReference type="InterPro" id="IPR058647">
    <property type="entry name" value="BSH_CzcB-like"/>
</dbReference>
<dbReference type="PANTHER" id="PTHR30469">
    <property type="entry name" value="MULTIDRUG RESISTANCE PROTEIN MDTA"/>
    <property type="match status" value="1"/>
</dbReference>
<evidence type="ECO:0000259" key="3">
    <source>
        <dbReference type="Pfam" id="PF25973"/>
    </source>
</evidence>
<dbReference type="GO" id="GO:0015562">
    <property type="term" value="F:efflux transmembrane transporter activity"/>
    <property type="evidence" value="ECO:0007669"/>
    <property type="project" value="TreeGrafter"/>
</dbReference>
<protein>
    <submittedName>
        <fullName evidence="4">Efflux RND transporter periplasmic adaptor subunit</fullName>
    </submittedName>
</protein>
<dbReference type="Pfam" id="PF25973">
    <property type="entry name" value="BSH_CzcB"/>
    <property type="match status" value="1"/>
</dbReference>
<dbReference type="Gene3D" id="2.40.420.20">
    <property type="match status" value="1"/>
</dbReference>
<dbReference type="PANTHER" id="PTHR30469:SF15">
    <property type="entry name" value="HLYD FAMILY OF SECRETION PROTEINS"/>
    <property type="match status" value="1"/>
</dbReference>
<dbReference type="Gene3D" id="1.10.287.470">
    <property type="entry name" value="Helix hairpin bin"/>
    <property type="match status" value="1"/>
</dbReference>
<keyword evidence="5" id="KW-1185">Reference proteome</keyword>